<keyword evidence="4" id="KW-1185">Reference proteome</keyword>
<feature type="coiled-coil region" evidence="1">
    <location>
        <begin position="297"/>
        <end position="328"/>
    </location>
</feature>
<feature type="compositionally biased region" description="Low complexity" evidence="2">
    <location>
        <begin position="515"/>
        <end position="525"/>
    </location>
</feature>
<proteinExistence type="predicted"/>
<dbReference type="AlphaFoldDB" id="A0A7D5UY97"/>
<feature type="compositionally biased region" description="Basic residues" evidence="2">
    <location>
        <begin position="546"/>
        <end position="555"/>
    </location>
</feature>
<reference evidence="3 4" key="1">
    <citation type="submission" date="2020-07" db="EMBL/GenBank/DDBJ databases">
        <title>Telomere length de novo assembly of all 7 chromosomes of the fungus, Metarhizium brunneum, using a novel assembly pipeline.</title>
        <authorList>
            <person name="Saud z."/>
            <person name="Kortsinoglou A."/>
            <person name="Kouvelis V.N."/>
            <person name="Butt T.M."/>
        </authorList>
    </citation>
    <scope>NUCLEOTIDE SEQUENCE [LARGE SCALE GENOMIC DNA]</scope>
    <source>
        <strain evidence="3 4">4556</strain>
    </source>
</reference>
<evidence type="ECO:0000313" key="4">
    <source>
        <dbReference type="Proteomes" id="UP000510686"/>
    </source>
</evidence>
<evidence type="ECO:0000256" key="1">
    <source>
        <dbReference type="SAM" id="Coils"/>
    </source>
</evidence>
<dbReference type="RefSeq" id="XP_065986811.1">
    <property type="nucleotide sequence ID" value="XM_066130824.1"/>
</dbReference>
<accession>A0A7D5UY97</accession>
<feature type="region of interest" description="Disordered" evidence="2">
    <location>
        <begin position="416"/>
        <end position="613"/>
    </location>
</feature>
<dbReference type="GeneID" id="26247946"/>
<dbReference type="Proteomes" id="UP000510686">
    <property type="component" value="Chromosome 3"/>
</dbReference>
<protein>
    <submittedName>
        <fullName evidence="3">Uncharacterized protein</fullName>
    </submittedName>
</protein>
<gene>
    <name evidence="3" type="ORF">G6M90_00g066380</name>
</gene>
<feature type="region of interest" description="Disordered" evidence="2">
    <location>
        <begin position="331"/>
        <end position="351"/>
    </location>
</feature>
<evidence type="ECO:0000313" key="3">
    <source>
        <dbReference type="EMBL" id="QLI69473.1"/>
    </source>
</evidence>
<dbReference type="OrthoDB" id="5232980at2759"/>
<sequence length="613" mass="67643">MTLQQKKKSRKTAPPTDSISLICDSMNQCPDTLLQFINGNLSSAEIASIAVQLQKSCVPDKQVLWTGMTREAAQKWADAHDLQTLTTAMGAYMDTKNQLCPQGEVVTVLSNPPPQRFHPDGNTSFQCIEAPIITGELGNRAVTRIEIAHPNVAAASDFRYQIWPEDAVCSWIDEYGERPPAMPWRKAKRRKSLQLPHPATTTNWALCHLLGPLLSPSVSQPGTCKPVQEVFSSAGGLHPNRCAKAQQHKRERADLEAKLGARLKAFGKVRKAQRVSLHQQQISATKSLKGKKRKVANRKFEETRRALKREHEKKLIQIQQDEEVAREAMKKRHRADMLHPEKRCRRPQSRTAEAPDAFALDVEANFSYFDSSHMVQWMKQLIHAFVSAWKLWTAGPQNDEPASSKAEQHQKTFIINLSDDSSDDDDSDTSSQATTEVPRGVRFQLGGNDSQDDTGEAAFRAQPAGDMNGELDLVDDKQPQEHNAGQPAIAPVGTRQNEIPDSERSDDEVPAGTQTTNAHTNAHTASNIDVEADVNPANTGPAPHDKAKKSARKGPRMVASAGKTKKRKASDQEASTAARTGGREGASAPKNPKKRKSSDGVSLEMSRYKTYTN</sequence>
<dbReference type="EMBL" id="CP058934">
    <property type="protein sequence ID" value="QLI69473.1"/>
    <property type="molecule type" value="Genomic_DNA"/>
</dbReference>
<organism evidence="3 4">
    <name type="scientific">Metarhizium brunneum</name>
    <dbReference type="NCBI Taxonomy" id="500148"/>
    <lineage>
        <taxon>Eukaryota</taxon>
        <taxon>Fungi</taxon>
        <taxon>Dikarya</taxon>
        <taxon>Ascomycota</taxon>
        <taxon>Pezizomycotina</taxon>
        <taxon>Sordariomycetes</taxon>
        <taxon>Hypocreomycetidae</taxon>
        <taxon>Hypocreales</taxon>
        <taxon>Clavicipitaceae</taxon>
        <taxon>Metarhizium</taxon>
    </lineage>
</organism>
<dbReference type="KEGG" id="mbrn:26247946"/>
<evidence type="ECO:0000256" key="2">
    <source>
        <dbReference type="SAM" id="MobiDB-lite"/>
    </source>
</evidence>
<keyword evidence="1" id="KW-0175">Coiled coil</keyword>
<name>A0A7D5UY97_9HYPO</name>